<dbReference type="AlphaFoldDB" id="A0A931CYH1"/>
<dbReference type="GO" id="GO:0071973">
    <property type="term" value="P:bacterial-type flagellum-dependent cell motility"/>
    <property type="evidence" value="ECO:0007669"/>
    <property type="project" value="InterPro"/>
</dbReference>
<dbReference type="GO" id="GO:0009427">
    <property type="term" value="C:bacterial-type flagellum basal body, distal rod, L ring"/>
    <property type="evidence" value="ECO:0007669"/>
    <property type="project" value="InterPro"/>
</dbReference>
<keyword evidence="7" id="KW-0975">Bacterial flagellum</keyword>
<evidence type="ECO:0000256" key="7">
    <source>
        <dbReference type="ARBA" id="ARBA00023143"/>
    </source>
</evidence>
<keyword evidence="6" id="KW-0472">Membrane</keyword>
<keyword evidence="8" id="KW-0998">Cell outer membrane</keyword>
<comment type="similarity">
    <text evidence="4">Belongs to the FlgH family.</text>
</comment>
<name>A0A931CYH1_9BACT</name>
<dbReference type="Proteomes" id="UP000706172">
    <property type="component" value="Unassembled WGS sequence"/>
</dbReference>
<keyword evidence="9" id="KW-0282">Flagellum</keyword>
<evidence type="ECO:0000256" key="6">
    <source>
        <dbReference type="ARBA" id="ARBA00023136"/>
    </source>
</evidence>
<dbReference type="PANTHER" id="PTHR34933">
    <property type="entry name" value="FLAGELLAR L-RING PROTEIN"/>
    <property type="match status" value="1"/>
</dbReference>
<dbReference type="GO" id="GO:0009279">
    <property type="term" value="C:cell outer membrane"/>
    <property type="evidence" value="ECO:0007669"/>
    <property type="project" value="UniProtKB-SubCell"/>
</dbReference>
<dbReference type="PRINTS" id="PR01008">
    <property type="entry name" value="FLGLRINGFLGH"/>
</dbReference>
<evidence type="ECO:0000313" key="9">
    <source>
        <dbReference type="EMBL" id="MBG0779751.1"/>
    </source>
</evidence>
<evidence type="ECO:0000313" key="10">
    <source>
        <dbReference type="Proteomes" id="UP000706172"/>
    </source>
</evidence>
<dbReference type="InterPro" id="IPR000527">
    <property type="entry name" value="Flag_Lring"/>
</dbReference>
<protein>
    <submittedName>
        <fullName evidence="9">Flagellar basal body L-ring protein FlgH</fullName>
    </submittedName>
</protein>
<evidence type="ECO:0000256" key="5">
    <source>
        <dbReference type="ARBA" id="ARBA00022729"/>
    </source>
</evidence>
<sequence length="66" mass="7425">REIKVNNEAQYIALSGIVRPEDITRTNEVSSTYVADARIYYSGVGAVADKQKPGWMGRVVDHVWPF</sequence>
<comment type="function">
    <text evidence="1">Assembles around the rod to form the L-ring and probably protects the motor/basal body from shearing forces during rotation.</text>
</comment>
<proteinExistence type="inferred from homology"/>
<evidence type="ECO:0000256" key="8">
    <source>
        <dbReference type="ARBA" id="ARBA00023237"/>
    </source>
</evidence>
<accession>A0A931CYH1</accession>
<comment type="subcellular location">
    <subcellularLocation>
        <location evidence="2">Bacterial flagellum basal body</location>
    </subcellularLocation>
    <subcellularLocation>
        <location evidence="3">Cell outer membrane</location>
    </subcellularLocation>
</comment>
<keyword evidence="5" id="KW-0732">Signal</keyword>
<reference evidence="9" key="1">
    <citation type="submission" date="2020-07" db="EMBL/GenBank/DDBJ databases">
        <title>Severe corrosion of carbon steel in oil field produced water can be linked to methanogenic archaea containing a special type of NiFe hydrogenase.</title>
        <authorList>
            <person name="Lahme S."/>
            <person name="Mand J."/>
            <person name="Longwell J."/>
            <person name="Smith R."/>
            <person name="Enning D."/>
        </authorList>
    </citation>
    <scope>NUCLEOTIDE SEQUENCE</scope>
    <source>
        <strain evidence="9">MIC098Bin6</strain>
    </source>
</reference>
<keyword evidence="9" id="KW-0969">Cilium</keyword>
<comment type="caution">
    <text evidence="9">The sequence shown here is derived from an EMBL/GenBank/DDBJ whole genome shotgun (WGS) entry which is preliminary data.</text>
</comment>
<evidence type="ECO:0000256" key="1">
    <source>
        <dbReference type="ARBA" id="ARBA00002591"/>
    </source>
</evidence>
<evidence type="ECO:0000256" key="2">
    <source>
        <dbReference type="ARBA" id="ARBA00004117"/>
    </source>
</evidence>
<keyword evidence="9" id="KW-0966">Cell projection</keyword>
<dbReference type="EMBL" id="JACCQK010000431">
    <property type="protein sequence ID" value="MBG0779751.1"/>
    <property type="molecule type" value="Genomic_DNA"/>
</dbReference>
<evidence type="ECO:0000256" key="4">
    <source>
        <dbReference type="ARBA" id="ARBA00006929"/>
    </source>
</evidence>
<organism evidence="9 10">
    <name type="scientific">Desulfotignum balticum</name>
    <dbReference type="NCBI Taxonomy" id="115781"/>
    <lineage>
        <taxon>Bacteria</taxon>
        <taxon>Pseudomonadati</taxon>
        <taxon>Thermodesulfobacteriota</taxon>
        <taxon>Desulfobacteria</taxon>
        <taxon>Desulfobacterales</taxon>
        <taxon>Desulfobacteraceae</taxon>
        <taxon>Desulfotignum</taxon>
    </lineage>
</organism>
<dbReference type="GO" id="GO:0003774">
    <property type="term" value="F:cytoskeletal motor activity"/>
    <property type="evidence" value="ECO:0007669"/>
    <property type="project" value="InterPro"/>
</dbReference>
<dbReference type="PANTHER" id="PTHR34933:SF1">
    <property type="entry name" value="FLAGELLAR L-RING PROTEIN"/>
    <property type="match status" value="1"/>
</dbReference>
<dbReference type="Pfam" id="PF02107">
    <property type="entry name" value="FlgH"/>
    <property type="match status" value="1"/>
</dbReference>
<evidence type="ECO:0000256" key="3">
    <source>
        <dbReference type="ARBA" id="ARBA00004442"/>
    </source>
</evidence>
<gene>
    <name evidence="9" type="ORF">H0S81_07475</name>
</gene>
<feature type="non-terminal residue" evidence="9">
    <location>
        <position position="1"/>
    </location>
</feature>